<accession>A0A4U9VCD2</accession>
<dbReference type="PANTHER" id="PTHR30273">
    <property type="entry name" value="PERIPLASMIC SIGNAL SENSOR AND SIGMA FACTOR ACTIVATOR FECR-RELATED"/>
    <property type="match status" value="1"/>
</dbReference>
<dbReference type="KEGG" id="stha:NCTC11429_02769"/>
<dbReference type="RefSeq" id="WP_051607352.1">
    <property type="nucleotide sequence ID" value="NZ_CP162525.1"/>
</dbReference>
<proteinExistence type="predicted"/>
<keyword evidence="1" id="KW-0812">Transmembrane</keyword>
<evidence type="ECO:0000313" key="4">
    <source>
        <dbReference type="EMBL" id="VTR42909.1"/>
    </source>
</evidence>
<evidence type="ECO:0000256" key="1">
    <source>
        <dbReference type="SAM" id="Phobius"/>
    </source>
</evidence>
<dbReference type="Gene3D" id="2.60.120.1440">
    <property type="match status" value="1"/>
</dbReference>
<keyword evidence="1" id="KW-0472">Membrane</keyword>
<dbReference type="InterPro" id="IPR032508">
    <property type="entry name" value="FecR_C"/>
</dbReference>
<dbReference type="Pfam" id="PF04773">
    <property type="entry name" value="FecR"/>
    <property type="match status" value="1"/>
</dbReference>
<organism evidence="4 5">
    <name type="scientific">Sphingobacterium thalpophilum</name>
    <dbReference type="NCBI Taxonomy" id="259"/>
    <lineage>
        <taxon>Bacteria</taxon>
        <taxon>Pseudomonadati</taxon>
        <taxon>Bacteroidota</taxon>
        <taxon>Sphingobacteriia</taxon>
        <taxon>Sphingobacteriales</taxon>
        <taxon>Sphingobacteriaceae</taxon>
        <taxon>Sphingobacterium</taxon>
    </lineage>
</organism>
<sequence>MSKVEAYKKLIRQYYQAPFHGEALKQFINYMDDEDFLDAWEQIRLEDTTDPDTNTEMGNQISFEKIAGDARLKQALIRNTPVKKIHRFTSGNIILAATLLLFLVGAWAYHFYTSGSSPVSDGSDWAQQVETIVPGKDRAQIILENGHRIDLEKIKGDTVIDNGGFEIIKTASGSISYRIKAGADPHKLVYNTIITPGGGEYHLTLPDGSRVWLNASTTLKYPVIFDKSKREVEMQGEAYFEITKQTEKGKRIPFIIHSGAQSIEVLGTAFNVQNYGKKIVTTLVEGKIRLNFKASQLEDQILTPNEQAVFESGTNRFSKDPIDPFYYTAWKDGNFAFHKTPLTEVMEIIGRWYDVQIQFQSTFENFQFTGTISKYSDIKKLLQTIELVGGVHFELKGRKIYVKK</sequence>
<dbReference type="Proteomes" id="UP000308196">
    <property type="component" value="Chromosome"/>
</dbReference>
<evidence type="ECO:0000259" key="2">
    <source>
        <dbReference type="Pfam" id="PF04773"/>
    </source>
</evidence>
<keyword evidence="1" id="KW-1133">Transmembrane helix</keyword>
<feature type="domain" description="Protein FecR C-terminal" evidence="3">
    <location>
        <begin position="335"/>
        <end position="402"/>
    </location>
</feature>
<name>A0A4U9VCD2_9SPHI</name>
<dbReference type="InterPro" id="IPR006860">
    <property type="entry name" value="FecR"/>
</dbReference>
<dbReference type="PANTHER" id="PTHR30273:SF2">
    <property type="entry name" value="PROTEIN FECR"/>
    <property type="match status" value="1"/>
</dbReference>
<gene>
    <name evidence="4" type="ORF">NCTC11429_02769</name>
</gene>
<dbReference type="Gene3D" id="3.55.50.30">
    <property type="match status" value="1"/>
</dbReference>
<dbReference type="GO" id="GO:0016989">
    <property type="term" value="F:sigma factor antagonist activity"/>
    <property type="evidence" value="ECO:0007669"/>
    <property type="project" value="TreeGrafter"/>
</dbReference>
<dbReference type="Pfam" id="PF16344">
    <property type="entry name" value="FecR_C"/>
    <property type="match status" value="1"/>
</dbReference>
<reference evidence="4 5" key="1">
    <citation type="submission" date="2019-05" db="EMBL/GenBank/DDBJ databases">
        <authorList>
            <consortium name="Pathogen Informatics"/>
        </authorList>
    </citation>
    <scope>NUCLEOTIDE SEQUENCE [LARGE SCALE GENOMIC DNA]</scope>
    <source>
        <strain evidence="4 5">NCTC11429</strain>
    </source>
</reference>
<dbReference type="InterPro" id="IPR012373">
    <property type="entry name" value="Ferrdict_sens_TM"/>
</dbReference>
<protein>
    <submittedName>
        <fullName evidence="4">Fec operon regulator FecR</fullName>
    </submittedName>
</protein>
<dbReference type="AlphaFoldDB" id="A0A4U9VCD2"/>
<feature type="domain" description="FecR protein" evidence="2">
    <location>
        <begin position="192"/>
        <end position="289"/>
    </location>
</feature>
<feature type="transmembrane region" description="Helical" evidence="1">
    <location>
        <begin position="93"/>
        <end position="112"/>
    </location>
</feature>
<evidence type="ECO:0000313" key="5">
    <source>
        <dbReference type="Proteomes" id="UP000308196"/>
    </source>
</evidence>
<dbReference type="GeneID" id="78463473"/>
<dbReference type="STRING" id="1123265.GCA_000686625_02059"/>
<evidence type="ECO:0000259" key="3">
    <source>
        <dbReference type="Pfam" id="PF16344"/>
    </source>
</evidence>
<dbReference type="EMBL" id="LR590484">
    <property type="protein sequence ID" value="VTR42909.1"/>
    <property type="molecule type" value="Genomic_DNA"/>
</dbReference>